<sequence length="91" mass="10233">MLIMFQPNFGAFEKGCARKPLPATNLTWMMTSTCNIWVTFKTDRASVLARHGNHISCPDVTTGWLWDSFLKIDNEGQQQEDSALIGKPTQS</sequence>
<name>A0A8J6A432_GALPY</name>
<dbReference type="EMBL" id="JAGFMF010012281">
    <property type="protein sequence ID" value="KAG8504919.1"/>
    <property type="molecule type" value="Genomic_DNA"/>
</dbReference>
<proteinExistence type="predicted"/>
<reference evidence="1" key="1">
    <citation type="journal article" date="2021" name="Evol. Appl.">
        <title>The genome of the Pyrenean desman and the effects of bottlenecks and inbreeding on the genomic landscape of an endangered species.</title>
        <authorList>
            <person name="Escoda L."/>
            <person name="Castresana J."/>
        </authorList>
    </citation>
    <scope>NUCLEOTIDE SEQUENCE</scope>
    <source>
        <strain evidence="1">IBE-C5619</strain>
    </source>
</reference>
<evidence type="ECO:0000313" key="1">
    <source>
        <dbReference type="EMBL" id="KAG8504919.1"/>
    </source>
</evidence>
<protein>
    <submittedName>
        <fullName evidence="1">Uncharacterized protein</fullName>
    </submittedName>
</protein>
<dbReference type="Proteomes" id="UP000700334">
    <property type="component" value="Unassembled WGS sequence"/>
</dbReference>
<gene>
    <name evidence="1" type="ORF">J0S82_008441</name>
</gene>
<dbReference type="AlphaFoldDB" id="A0A8J6A432"/>
<organism evidence="1 2">
    <name type="scientific">Galemys pyrenaicus</name>
    <name type="common">Iberian desman</name>
    <name type="synonym">Pyrenean desman</name>
    <dbReference type="NCBI Taxonomy" id="202257"/>
    <lineage>
        <taxon>Eukaryota</taxon>
        <taxon>Metazoa</taxon>
        <taxon>Chordata</taxon>
        <taxon>Craniata</taxon>
        <taxon>Vertebrata</taxon>
        <taxon>Euteleostomi</taxon>
        <taxon>Mammalia</taxon>
        <taxon>Eutheria</taxon>
        <taxon>Laurasiatheria</taxon>
        <taxon>Eulipotyphla</taxon>
        <taxon>Talpidae</taxon>
        <taxon>Galemys</taxon>
    </lineage>
</organism>
<keyword evidence="2" id="KW-1185">Reference proteome</keyword>
<comment type="caution">
    <text evidence="1">The sequence shown here is derived from an EMBL/GenBank/DDBJ whole genome shotgun (WGS) entry which is preliminary data.</text>
</comment>
<accession>A0A8J6A432</accession>
<evidence type="ECO:0000313" key="2">
    <source>
        <dbReference type="Proteomes" id="UP000700334"/>
    </source>
</evidence>